<dbReference type="InterPro" id="IPR016878">
    <property type="entry name" value="MICAH-like"/>
</dbReference>
<dbReference type="Proteomes" id="UP000092382">
    <property type="component" value="Unassembled WGS sequence"/>
</dbReference>
<dbReference type="InterPro" id="IPR032710">
    <property type="entry name" value="NTF2-like_dom_sf"/>
</dbReference>
<dbReference type="Gene3D" id="3.10.450.50">
    <property type="match status" value="1"/>
</dbReference>
<evidence type="ECO:0000313" key="2">
    <source>
        <dbReference type="Proteomes" id="UP000092382"/>
    </source>
</evidence>
<dbReference type="PIRSF" id="PIRSF028288">
    <property type="entry name" value="UCP028288"/>
    <property type="match status" value="1"/>
</dbReference>
<accession>A0A1B7VIN1</accession>
<comment type="caution">
    <text evidence="1">The sequence shown here is derived from an EMBL/GenBank/DDBJ whole genome shotgun (WGS) entry which is preliminary data.</text>
</comment>
<dbReference type="SUPFAM" id="SSF54427">
    <property type="entry name" value="NTF2-like"/>
    <property type="match status" value="1"/>
</dbReference>
<dbReference type="PATRIC" id="fig|1710894.3.peg.2771"/>
<proteinExistence type="predicted"/>
<evidence type="ECO:0008006" key="3">
    <source>
        <dbReference type="Google" id="ProtNLM"/>
    </source>
</evidence>
<dbReference type="AlphaFoldDB" id="A0A1B7VIN1"/>
<reference evidence="1 2" key="1">
    <citation type="submission" date="2015-09" db="EMBL/GenBank/DDBJ databases">
        <title>Whole genome shotgun sequence assembly of Aphanizomenon flos-aquae UKL13.</title>
        <authorList>
            <person name="Driscoll C."/>
        </authorList>
    </citation>
    <scope>NUCLEOTIDE SEQUENCE [LARGE SCALE GENOMIC DNA]</scope>
    <source>
        <strain evidence="1">MDT13</strain>
    </source>
</reference>
<gene>
    <name evidence="1" type="ORF">AN481_18150</name>
</gene>
<protein>
    <recommendedName>
        <fullName evidence="3">Phosphoribosyl-AMP cyclohydrolase</fullName>
    </recommendedName>
</protein>
<evidence type="ECO:0000313" key="1">
    <source>
        <dbReference type="EMBL" id="OBQ18740.1"/>
    </source>
</evidence>
<name>A0A1B7VIN1_APHFL</name>
<organism evidence="1 2">
    <name type="scientific">Aphanizomenon flos-aquae LD13</name>
    <dbReference type="NCBI Taxonomy" id="1710894"/>
    <lineage>
        <taxon>Bacteria</taxon>
        <taxon>Bacillati</taxon>
        <taxon>Cyanobacteriota</taxon>
        <taxon>Cyanophyceae</taxon>
        <taxon>Nostocales</taxon>
        <taxon>Aphanizomenonaceae</taxon>
        <taxon>Aphanizomenon</taxon>
    </lineage>
</organism>
<dbReference type="EMBL" id="LJOY01000095">
    <property type="protein sequence ID" value="OBQ18740.1"/>
    <property type="molecule type" value="Genomic_DNA"/>
</dbReference>
<sequence length="210" mass="22607">MQTDLIKQLQVNLSVTAATIALLVTAPSMAYGQVNSTITKPVSSTPKTLVVNTSITETEVLAAQKAWGEALVNISTTYDQEGIAAAKTLADKVIDELYAYQSGLVLFKPTLTTGDQTFRTTRQGALSYFVGGDSSFPKDTGFALKGWRKVEIRNAGIFIIGNTATTMGNVSITDKTGKVTTVDKTWQFIRGGDGKLRIILHHSSLPYSPK</sequence>